<dbReference type="SUPFAM" id="SSF53850">
    <property type="entry name" value="Periplasmic binding protein-like II"/>
    <property type="match status" value="1"/>
</dbReference>
<accession>A0ABU3VM07</accession>
<protein>
    <submittedName>
        <fullName evidence="1">TAXI family TRAP transporter solute-binding subunit</fullName>
    </submittedName>
</protein>
<dbReference type="PANTHER" id="PTHR42941:SF1">
    <property type="entry name" value="SLL1037 PROTEIN"/>
    <property type="match status" value="1"/>
</dbReference>
<gene>
    <name evidence="1" type="ORF">QO231_25470</name>
</gene>
<comment type="caution">
    <text evidence="1">The sequence shown here is derived from an EMBL/GenBank/DDBJ whole genome shotgun (WGS) entry which is preliminary data.</text>
</comment>
<dbReference type="EMBL" id="JASMWN010000052">
    <property type="protein sequence ID" value="MDU9007164.1"/>
    <property type="molecule type" value="Genomic_DNA"/>
</dbReference>
<evidence type="ECO:0000313" key="2">
    <source>
        <dbReference type="Proteomes" id="UP001255416"/>
    </source>
</evidence>
<evidence type="ECO:0000313" key="1">
    <source>
        <dbReference type="EMBL" id="MDU9007164.1"/>
    </source>
</evidence>
<reference evidence="2" key="1">
    <citation type="submission" date="2023-05" db="EMBL/GenBank/DDBJ databases">
        <title>Sedimentitalea sp. nov. JM2-8.</title>
        <authorList>
            <person name="Huang J."/>
        </authorList>
    </citation>
    <scope>NUCLEOTIDE SEQUENCE [LARGE SCALE GENOMIC DNA]</scope>
    <source>
        <strain evidence="2">KHS03</strain>
    </source>
</reference>
<dbReference type="Gene3D" id="3.40.190.10">
    <property type="entry name" value="Periplasmic binding protein-like II"/>
    <property type="match status" value="3"/>
</dbReference>
<dbReference type="RefSeq" id="WP_316782946.1">
    <property type="nucleotide sequence ID" value="NZ_JASMWN010000052.1"/>
</dbReference>
<dbReference type="NCBIfam" id="TIGR02122">
    <property type="entry name" value="TRAP_TAXI"/>
    <property type="match status" value="2"/>
</dbReference>
<proteinExistence type="predicted"/>
<keyword evidence="2" id="KW-1185">Reference proteome</keyword>
<dbReference type="Proteomes" id="UP001255416">
    <property type="component" value="Unassembled WGS sequence"/>
</dbReference>
<dbReference type="PANTHER" id="PTHR42941">
    <property type="entry name" value="SLL1037 PROTEIN"/>
    <property type="match status" value="1"/>
</dbReference>
<sequence>MELLKITYFSLIGAVCFATSVIGQQQFVSIGTGSVTGTFYSVGGAICRLVNKERKSHGFRCSVQSTGGSIYNLGTVRAGELDFGIVQSDRLFASISGTDRFEDSGDFHNIRAVLTLHPLSYTVMSPNTRVGSLQELIQGGGDYLLGRNFLDDGLDRACNPCEQGCADKNCNCKDCRVPDMISNACNSEAPTVAFVAPHPSAIAAEMSSCGLRPIELGSGVVERLLSTYDFLRPSEIPTGMYGNEQSVPTVGLSAMLITSADVEEEAVYALVEAVMTNLDSFRRLHPALSTLEQTDIAGHMGSVPLHPGAEKYFKEAGLQ</sequence>
<dbReference type="Pfam" id="PF16868">
    <property type="entry name" value="NMT1_3"/>
    <property type="match status" value="1"/>
</dbReference>
<dbReference type="InterPro" id="IPR011852">
    <property type="entry name" value="TRAP_TAXI"/>
</dbReference>
<name>A0ABU3VM07_9RHOB</name>
<organism evidence="1 2">
    <name type="scientific">Sedimentitalea todarodis</name>
    <dbReference type="NCBI Taxonomy" id="1631240"/>
    <lineage>
        <taxon>Bacteria</taxon>
        <taxon>Pseudomonadati</taxon>
        <taxon>Pseudomonadota</taxon>
        <taxon>Alphaproteobacteria</taxon>
        <taxon>Rhodobacterales</taxon>
        <taxon>Paracoccaceae</taxon>
        <taxon>Sedimentitalea</taxon>
    </lineage>
</organism>